<reference evidence="1 2" key="1">
    <citation type="journal article" date="2013" name="ISME J.">
        <title>A metabolic model for members of the genus Tetrasphaera involved in enhanced biological phosphorus removal.</title>
        <authorList>
            <person name="Kristiansen R."/>
            <person name="Nguyen H.T.T."/>
            <person name="Saunders A.M."/>
            <person name="Nielsen J.L."/>
            <person name="Wimmer R."/>
            <person name="Le V.Q."/>
            <person name="McIlroy S.J."/>
            <person name="Petrovski S."/>
            <person name="Seviour R.J."/>
            <person name="Calteau A."/>
            <person name="Nielsen K.L."/>
            <person name="Nielsen P.H."/>
        </authorList>
    </citation>
    <scope>NUCLEOTIDE SEQUENCE [LARGE SCALE GENOMIC DNA]</scope>
    <source>
        <strain evidence="1 2">T1-X7</strain>
    </source>
</reference>
<evidence type="ECO:0000313" key="2">
    <source>
        <dbReference type="Proteomes" id="UP000035721"/>
    </source>
</evidence>
<evidence type="ECO:0000313" key="1">
    <source>
        <dbReference type="EMBL" id="CCH78012.1"/>
    </source>
</evidence>
<name>A0A077LYM8_9MICO</name>
<comment type="caution">
    <text evidence="1">The sequence shown here is derived from an EMBL/GenBank/DDBJ whole genome shotgun (WGS) entry which is preliminary data.</text>
</comment>
<organism evidence="1 2">
    <name type="scientific">Nostocoides japonicum T1-X7</name>
    <dbReference type="NCBI Taxonomy" id="1194083"/>
    <lineage>
        <taxon>Bacteria</taxon>
        <taxon>Bacillati</taxon>
        <taxon>Actinomycetota</taxon>
        <taxon>Actinomycetes</taxon>
        <taxon>Micrococcales</taxon>
        <taxon>Intrasporangiaceae</taxon>
        <taxon>Nostocoides</taxon>
    </lineage>
</organism>
<dbReference type="STRING" id="1194083.BN12_2400026"/>
<protein>
    <submittedName>
        <fullName evidence="1">Uncharacterized protein</fullName>
    </submittedName>
</protein>
<accession>A0A077LYM8</accession>
<dbReference type="EMBL" id="CAJB01000158">
    <property type="protein sequence ID" value="CCH78012.1"/>
    <property type="molecule type" value="Genomic_DNA"/>
</dbReference>
<dbReference type="Proteomes" id="UP000035721">
    <property type="component" value="Unassembled WGS sequence"/>
</dbReference>
<dbReference type="AlphaFoldDB" id="A0A077LYM8"/>
<keyword evidence="2" id="KW-1185">Reference proteome</keyword>
<proteinExistence type="predicted"/>
<sequence>MNTRLVSRRTRHALAGGIALSGVVVGLAAGIAPAGAATLQATPAAATTQVATHAQVRPDGWATVVSCTGVQGSITFSPGLAKTVHKQSAFLSATLSGCVVNGNAIPGTGTLTAALSGKDSVASQAMSGSFTVSWPAASGLNPSTGSVSIIGPTSNVLAVGGSGTSGAYTGAAFGTALFLSGHTGQGTAKHRITNESFVASQPLTVRENLG</sequence>
<gene>
    <name evidence="1" type="ORF">BN12_2400026</name>
</gene>
<dbReference type="RefSeq" id="WP_048554929.1">
    <property type="nucleotide sequence ID" value="NZ_HF570958.1"/>
</dbReference>